<feature type="compositionally biased region" description="Basic and acidic residues" evidence="9">
    <location>
        <begin position="249"/>
        <end position="260"/>
    </location>
</feature>
<feature type="compositionally biased region" description="Basic and acidic residues" evidence="9">
    <location>
        <begin position="210"/>
        <end position="238"/>
    </location>
</feature>
<dbReference type="Pfam" id="PF01480">
    <property type="entry name" value="PWI"/>
    <property type="match status" value="1"/>
</dbReference>
<dbReference type="InterPro" id="IPR000571">
    <property type="entry name" value="Znf_CCCH"/>
</dbReference>
<dbReference type="Gene3D" id="4.10.1000.10">
    <property type="entry name" value="Zinc finger, CCCH-type"/>
    <property type="match status" value="1"/>
</dbReference>
<accession>A0AAV2T650</accession>
<evidence type="ECO:0000313" key="13">
    <source>
        <dbReference type="Proteomes" id="UP001497525"/>
    </source>
</evidence>
<gene>
    <name evidence="12" type="ORF">CDAUBV1_LOCUS3156</name>
</gene>
<feature type="region of interest" description="Disordered" evidence="9">
    <location>
        <begin position="75"/>
        <end position="265"/>
    </location>
</feature>
<dbReference type="EMBL" id="CAXLJL010000079">
    <property type="protein sequence ID" value="CAL5130957.1"/>
    <property type="molecule type" value="Genomic_DNA"/>
</dbReference>
<dbReference type="PROSITE" id="PS50102">
    <property type="entry name" value="RRM"/>
    <property type="match status" value="1"/>
</dbReference>
<keyword evidence="4 6" id="KW-0694">RNA-binding</keyword>
<dbReference type="SUPFAM" id="SSF90229">
    <property type="entry name" value="CCCH zinc finger"/>
    <property type="match status" value="1"/>
</dbReference>
<evidence type="ECO:0000313" key="12">
    <source>
        <dbReference type="EMBL" id="CAL5130957.1"/>
    </source>
</evidence>
<dbReference type="PANTHER" id="PTHR14398:SF0">
    <property type="entry name" value="ZINC FINGER PROTEIN SWM"/>
    <property type="match status" value="1"/>
</dbReference>
<evidence type="ECO:0000259" key="10">
    <source>
        <dbReference type="PROSITE" id="PS50102"/>
    </source>
</evidence>
<feature type="compositionally biased region" description="Acidic residues" evidence="9">
    <location>
        <begin position="715"/>
        <end position="729"/>
    </location>
</feature>
<comment type="function">
    <text evidence="5">May be involved in the turnover of nuclear polyadenylated (pA+) RNA.</text>
</comment>
<comment type="caution">
    <text evidence="12">The sequence shown here is derived from an EMBL/GenBank/DDBJ whole genome shotgun (WGS) entry which is preliminary data.</text>
</comment>
<feature type="compositionally biased region" description="Basic and acidic residues" evidence="9">
    <location>
        <begin position="170"/>
        <end position="199"/>
    </location>
</feature>
<dbReference type="PROSITE" id="PS50103">
    <property type="entry name" value="ZF_C3H1"/>
    <property type="match status" value="1"/>
</dbReference>
<dbReference type="InterPro" id="IPR035979">
    <property type="entry name" value="RBD_domain_sf"/>
</dbReference>
<evidence type="ECO:0000256" key="2">
    <source>
        <dbReference type="ARBA" id="ARBA00022771"/>
    </source>
</evidence>
<dbReference type="Pfam" id="PF00076">
    <property type="entry name" value="RRM_1"/>
    <property type="match status" value="1"/>
</dbReference>
<dbReference type="AlphaFoldDB" id="A0AAV2T650"/>
<evidence type="ECO:0008006" key="14">
    <source>
        <dbReference type="Google" id="ProtNLM"/>
    </source>
</evidence>
<evidence type="ECO:0000256" key="8">
    <source>
        <dbReference type="SAM" id="Coils"/>
    </source>
</evidence>
<reference evidence="12" key="1">
    <citation type="submission" date="2024-06" db="EMBL/GenBank/DDBJ databases">
        <authorList>
            <person name="Liu X."/>
            <person name="Lenzi L."/>
            <person name="Haldenby T S."/>
            <person name="Uol C."/>
        </authorList>
    </citation>
    <scope>NUCLEOTIDE SEQUENCE</scope>
</reference>
<keyword evidence="3 7" id="KW-0862">Zinc</keyword>
<evidence type="ECO:0000256" key="7">
    <source>
        <dbReference type="PROSITE-ProRule" id="PRU00723"/>
    </source>
</evidence>
<dbReference type="GO" id="GO:0003723">
    <property type="term" value="F:RNA binding"/>
    <property type="evidence" value="ECO:0007669"/>
    <property type="project" value="UniProtKB-UniRule"/>
</dbReference>
<feature type="compositionally biased region" description="Basic residues" evidence="9">
    <location>
        <begin position="127"/>
        <end position="147"/>
    </location>
</feature>
<dbReference type="InterPro" id="IPR012677">
    <property type="entry name" value="Nucleotide-bd_a/b_plait_sf"/>
</dbReference>
<evidence type="ECO:0000256" key="5">
    <source>
        <dbReference type="ARBA" id="ARBA00043866"/>
    </source>
</evidence>
<dbReference type="SMART" id="SM00360">
    <property type="entry name" value="RRM"/>
    <property type="match status" value="1"/>
</dbReference>
<keyword evidence="2 7" id="KW-0863">Zinc-finger</keyword>
<dbReference type="Gene3D" id="3.30.70.330">
    <property type="match status" value="1"/>
</dbReference>
<sequence>MQIDYKQLESWLHGKLKPLCVADPVPLSQYVIALIKKDRPEKELREICIDQLEVFLQENTSSFVEDLFNSLKSRSYTEKSGSKSGGYIQVPSNTATRNPERSTDPSKERKRHAPPESESVGSLDSKARRKRSPSGKPKSCTRSKSRSRSPQVSSRSGPVTEESNLKTTRRTRDLDLNADGGDRHRGHYEDRAGDGESRFRGYRGRPGGSSDRHGRQRESELSRQRAGHDRFRSPERGRFSGRSGAPRYQQDDRLNGSKEARSRRRRCRNFDERGFCIFGDQCPFDHGPDALVLPSAKAAAAAITQLSVPVTHSSSNSTNVPDSSTGIATTASSRAETLQLQSVVATPAVHAASRVEEEETSEKLITNPQSTNAVPVYRPTPINQPVVSPIVPANAAVNSLASPLLSSPPTIVTNYGWPNLYGQSAYFQNALLPATAYRGPGIGSLIRHNVIPIPMAGTNMVNPSVNEMTQSSTTSIPSVITTNAATSTTSAAPPAYEPDKPQISMIPTSPEPSPSNSTDIPTLITYDSNLIYTPSPIVERPALNLAPPSTAMSHRTGDLANATLYVTRLPWRLNDKDKLFEHFSKFGNVIRIITQYKGMSDTAMVEFSSAAEAEMTYRNPEPIFSNRFIHLSTWPPSKSKFGRRGGKFSSYGLRSKTLQERLGARQQQQSSYSWLLSNDGFGDAVTGKDDEAVASSTAPKGGRSRWRLERNVDRTDEDLASGDEDDDELSGGRHSVLENERRNVKETADTLMPDHSDINDEWSKEETRFHYTSGRTRTVSQSRSMLLNSEDAAAYMWQQRKAVALKQRKEQLNFLDKSREARQSILDAQKQRVTRLSSQLKRIMSQLEGDTATAQSNDSEDSTAKHLSVSERRALLAEAKRVQSELEAALTAEKKVLITKPTEKIGDDSQYLGSTATSAVALQALPEPLATERRKQIVEVKAELKEVEAELQLLKAKGEPLTEIRHRLIELKRQLVNLETIRPADFVAAANGMNAGGLTDLRDPLSSIFPSRTQTKLDKRPRTLFITGLSTEDVDDFQRALALNYLHTQHVAKHNESGTENPVLEITFCTRDFAEAAMRQFHQFHGHLLRMSFAPPPSLSESNNTPTVLEVTGPACSSVVSSTQAEPPADSRVPDSKMAIGSPHLEHSSPTSTTAITCDVYMQNDV</sequence>
<feature type="zinc finger region" description="C3H1-type" evidence="7">
    <location>
        <begin position="261"/>
        <end position="289"/>
    </location>
</feature>
<dbReference type="InterPro" id="IPR045137">
    <property type="entry name" value="RBM26/27"/>
</dbReference>
<feature type="domain" description="RRM" evidence="10">
    <location>
        <begin position="562"/>
        <end position="636"/>
    </location>
</feature>
<dbReference type="CDD" id="cd12257">
    <property type="entry name" value="RRM1_RBM26_like"/>
    <property type="match status" value="1"/>
</dbReference>
<evidence type="ECO:0000256" key="3">
    <source>
        <dbReference type="ARBA" id="ARBA00022833"/>
    </source>
</evidence>
<feature type="coiled-coil region" evidence="8">
    <location>
        <begin position="930"/>
        <end position="981"/>
    </location>
</feature>
<feature type="compositionally biased region" description="Basic and acidic residues" evidence="9">
    <location>
        <begin position="98"/>
        <end position="107"/>
    </location>
</feature>
<proteinExistence type="predicted"/>
<feature type="domain" description="C3H1-type" evidence="11">
    <location>
        <begin position="261"/>
        <end position="289"/>
    </location>
</feature>
<dbReference type="GO" id="GO:0005634">
    <property type="term" value="C:nucleus"/>
    <property type="evidence" value="ECO:0007669"/>
    <property type="project" value="TreeGrafter"/>
</dbReference>
<evidence type="ECO:0000256" key="4">
    <source>
        <dbReference type="ARBA" id="ARBA00022884"/>
    </source>
</evidence>
<evidence type="ECO:0000256" key="1">
    <source>
        <dbReference type="ARBA" id="ARBA00022723"/>
    </source>
</evidence>
<keyword evidence="1 7" id="KW-0479">Metal-binding</keyword>
<organism evidence="12 13">
    <name type="scientific">Calicophoron daubneyi</name>
    <name type="common">Rumen fluke</name>
    <name type="synonym">Paramphistomum daubneyi</name>
    <dbReference type="NCBI Taxonomy" id="300641"/>
    <lineage>
        <taxon>Eukaryota</taxon>
        <taxon>Metazoa</taxon>
        <taxon>Spiralia</taxon>
        <taxon>Lophotrochozoa</taxon>
        <taxon>Platyhelminthes</taxon>
        <taxon>Trematoda</taxon>
        <taxon>Digenea</taxon>
        <taxon>Plagiorchiida</taxon>
        <taxon>Pronocephalata</taxon>
        <taxon>Paramphistomoidea</taxon>
        <taxon>Paramphistomidae</taxon>
        <taxon>Calicophoron</taxon>
    </lineage>
</organism>
<keyword evidence="8" id="KW-0175">Coiled coil</keyword>
<dbReference type="SMART" id="SM00356">
    <property type="entry name" value="ZnF_C3H1"/>
    <property type="match status" value="1"/>
</dbReference>
<dbReference type="Pfam" id="PF00642">
    <property type="entry name" value="zf-CCCH"/>
    <property type="match status" value="1"/>
</dbReference>
<protein>
    <recommendedName>
        <fullName evidence="14">RNA-binding protein 26</fullName>
    </recommendedName>
</protein>
<evidence type="ECO:0000256" key="6">
    <source>
        <dbReference type="PROSITE-ProRule" id="PRU00176"/>
    </source>
</evidence>
<dbReference type="InterPro" id="IPR036855">
    <property type="entry name" value="Znf_CCCH_sf"/>
</dbReference>
<name>A0AAV2T650_CALDB</name>
<dbReference type="InterPro" id="IPR000504">
    <property type="entry name" value="RRM_dom"/>
</dbReference>
<dbReference type="PANTHER" id="PTHR14398">
    <property type="entry name" value="RNA RECOGNITION RRM/RNP DOMAIN"/>
    <property type="match status" value="1"/>
</dbReference>
<feature type="region of interest" description="Disordered" evidence="9">
    <location>
        <begin position="1119"/>
        <end position="1151"/>
    </location>
</feature>
<feature type="region of interest" description="Disordered" evidence="9">
    <location>
        <begin position="686"/>
        <end position="743"/>
    </location>
</feature>
<dbReference type="GO" id="GO:0008270">
    <property type="term" value="F:zinc ion binding"/>
    <property type="evidence" value="ECO:0007669"/>
    <property type="project" value="UniProtKB-KW"/>
</dbReference>
<dbReference type="SUPFAM" id="SSF54928">
    <property type="entry name" value="RNA-binding domain, RBD"/>
    <property type="match status" value="1"/>
</dbReference>
<dbReference type="InterPro" id="IPR002483">
    <property type="entry name" value="PWI_dom"/>
</dbReference>
<evidence type="ECO:0000256" key="9">
    <source>
        <dbReference type="SAM" id="MobiDB-lite"/>
    </source>
</evidence>
<dbReference type="Proteomes" id="UP001497525">
    <property type="component" value="Unassembled WGS sequence"/>
</dbReference>
<evidence type="ECO:0000259" key="11">
    <source>
        <dbReference type="PROSITE" id="PS50103"/>
    </source>
</evidence>